<sequence>MANIVPSPSPPLTSNGQSQGNDKTPANLTMVQSRRFSHDPYKPSLLDISRKEPVRHEPTYEDALSQEYYRKLKHPGSEWILLFYDLAWTATFASLAQHGKFVEPMEILSYFAFFAAVLWLWASQTLYSIHFYTNDWFHFTSIFLQLFLFGMLAATTNGYDISAYISHTPGSEELITADSQLTGAEELEIFGAKKTHYLSAQVIALAFALTR</sequence>
<dbReference type="STRING" id="1108050.A0A0B7G0J0"/>
<name>A0A0B7G0J0_THACB</name>
<feature type="region of interest" description="Disordered" evidence="1">
    <location>
        <begin position="1"/>
        <end position="28"/>
    </location>
</feature>
<proteinExistence type="predicted"/>
<feature type="transmembrane region" description="Helical" evidence="2">
    <location>
        <begin position="136"/>
        <end position="154"/>
    </location>
</feature>
<evidence type="ECO:0000256" key="1">
    <source>
        <dbReference type="SAM" id="MobiDB-lite"/>
    </source>
</evidence>
<keyword evidence="4" id="KW-1185">Reference proteome</keyword>
<feature type="compositionally biased region" description="Polar residues" evidence="1">
    <location>
        <begin position="12"/>
        <end position="28"/>
    </location>
</feature>
<dbReference type="OrthoDB" id="3177213at2759"/>
<evidence type="ECO:0000256" key="2">
    <source>
        <dbReference type="SAM" id="Phobius"/>
    </source>
</evidence>
<dbReference type="Proteomes" id="UP000059188">
    <property type="component" value="Unassembled WGS sequence"/>
</dbReference>
<keyword evidence="2" id="KW-0812">Transmembrane</keyword>
<evidence type="ECO:0000313" key="3">
    <source>
        <dbReference type="EMBL" id="CEL63475.1"/>
    </source>
</evidence>
<dbReference type="EMBL" id="LN679182">
    <property type="protein sequence ID" value="CEL63475.1"/>
    <property type="molecule type" value="Genomic_DNA"/>
</dbReference>
<feature type="transmembrane region" description="Helical" evidence="2">
    <location>
        <begin position="108"/>
        <end position="130"/>
    </location>
</feature>
<reference evidence="3 4" key="1">
    <citation type="submission" date="2014-11" db="EMBL/GenBank/DDBJ databases">
        <authorList>
            <person name="Wibberg Daniel"/>
        </authorList>
    </citation>
    <scope>NUCLEOTIDE SEQUENCE [LARGE SCALE GENOMIC DNA]</scope>
    <source>
        <strain evidence="3">Rhizoctonia solani AG1-IB 7/3/14</strain>
    </source>
</reference>
<accession>A0A0B7G0J0</accession>
<dbReference type="AlphaFoldDB" id="A0A0B7G0J0"/>
<gene>
    <name evidence="3" type="ORF">RSOLAG1IB_10791</name>
</gene>
<keyword evidence="2" id="KW-1133">Transmembrane helix</keyword>
<keyword evidence="2" id="KW-0472">Membrane</keyword>
<organism evidence="3 4">
    <name type="scientific">Thanatephorus cucumeris (strain AG1-IB / isolate 7/3/14)</name>
    <name type="common">Lettuce bottom rot fungus</name>
    <name type="synonym">Rhizoctonia solani</name>
    <dbReference type="NCBI Taxonomy" id="1108050"/>
    <lineage>
        <taxon>Eukaryota</taxon>
        <taxon>Fungi</taxon>
        <taxon>Dikarya</taxon>
        <taxon>Basidiomycota</taxon>
        <taxon>Agaricomycotina</taxon>
        <taxon>Agaricomycetes</taxon>
        <taxon>Cantharellales</taxon>
        <taxon>Ceratobasidiaceae</taxon>
        <taxon>Rhizoctonia</taxon>
        <taxon>Rhizoctonia solani AG-1</taxon>
    </lineage>
</organism>
<protein>
    <submittedName>
        <fullName evidence="3">Uncharacterized protein</fullName>
    </submittedName>
</protein>
<evidence type="ECO:0000313" key="4">
    <source>
        <dbReference type="Proteomes" id="UP000059188"/>
    </source>
</evidence>